<dbReference type="FunFam" id="3.30.540.10:FF:000002">
    <property type="entry name" value="Fructose-1,6-bisphosphatase class 1"/>
    <property type="match status" value="1"/>
</dbReference>
<dbReference type="GO" id="GO:0042132">
    <property type="term" value="F:fructose 1,6-bisphosphate 1-phosphatase activity"/>
    <property type="evidence" value="ECO:0007669"/>
    <property type="project" value="UniProtKB-UniRule"/>
</dbReference>
<dbReference type="SUPFAM" id="SSF56655">
    <property type="entry name" value="Carbohydrate phosphatase"/>
    <property type="match status" value="1"/>
</dbReference>
<evidence type="ECO:0000256" key="7">
    <source>
        <dbReference type="ARBA" id="ARBA00022801"/>
    </source>
</evidence>
<dbReference type="NCBIfam" id="NF006779">
    <property type="entry name" value="PRK09293.1-3"/>
    <property type="match status" value="1"/>
</dbReference>
<evidence type="ECO:0000256" key="13">
    <source>
        <dbReference type="RuleBase" id="RU000508"/>
    </source>
</evidence>
<evidence type="ECO:0000256" key="8">
    <source>
        <dbReference type="ARBA" id="ARBA00022842"/>
    </source>
</evidence>
<protein>
    <recommendedName>
        <fullName evidence="10 12">Fructose-1,6-bisphosphatase class 1</fullName>
        <shortName evidence="12">FBPase class 1</shortName>
        <ecNumber evidence="4 12">3.1.3.11</ecNumber>
    </recommendedName>
    <alternativeName>
        <fullName evidence="11 12">D-fructose-1,6-bisphosphate 1-phosphohydrolase class 1</fullName>
    </alternativeName>
</protein>
<dbReference type="HOGENOM" id="CLU_039977_2_2_7"/>
<evidence type="ECO:0000256" key="9">
    <source>
        <dbReference type="ARBA" id="ARBA00023277"/>
    </source>
</evidence>
<feature type="binding site" evidence="12">
    <location>
        <begin position="117"/>
        <end position="120"/>
    </location>
    <ligand>
        <name>substrate</name>
    </ligand>
</feature>
<dbReference type="InParanoid" id="F2LTJ6"/>
<feature type="domain" description="Fructose-1-6-bisphosphatase class 1 C-terminal" evidence="15">
    <location>
        <begin position="197"/>
        <end position="322"/>
    </location>
</feature>
<comment type="cofactor">
    <cofactor evidence="12">
        <name>Mg(2+)</name>
        <dbReference type="ChEBI" id="CHEBI:18420"/>
    </cofactor>
    <text evidence="12">Binds 2 magnesium ions per subunit.</text>
</comment>
<dbReference type="Pfam" id="PF18913">
    <property type="entry name" value="FBPase_C"/>
    <property type="match status" value="1"/>
</dbReference>
<dbReference type="GO" id="GO:0006002">
    <property type="term" value="P:fructose 6-phosphate metabolic process"/>
    <property type="evidence" value="ECO:0007669"/>
    <property type="project" value="TreeGrafter"/>
</dbReference>
<dbReference type="GO" id="GO:0006094">
    <property type="term" value="P:gluconeogenesis"/>
    <property type="evidence" value="ECO:0007669"/>
    <property type="project" value="UniProtKB-UniRule"/>
</dbReference>
<evidence type="ECO:0000259" key="15">
    <source>
        <dbReference type="Pfam" id="PF18913"/>
    </source>
</evidence>
<dbReference type="PRINTS" id="PR00115">
    <property type="entry name" value="F16BPHPHTASE"/>
</dbReference>
<keyword evidence="17" id="KW-1185">Reference proteome</keyword>
<dbReference type="EMBL" id="CP002606">
    <property type="protein sequence ID" value="AEA33321.1"/>
    <property type="molecule type" value="Genomic_DNA"/>
</dbReference>
<dbReference type="PIRSF" id="PIRSF500210">
    <property type="entry name" value="FBPtase"/>
    <property type="match status" value="1"/>
</dbReference>
<feature type="binding site" evidence="12">
    <location>
        <position position="117"/>
    </location>
    <ligand>
        <name>Mg(2+)</name>
        <dbReference type="ChEBI" id="CHEBI:18420"/>
        <label>2</label>
    </ligand>
</feature>
<dbReference type="CDD" id="cd00354">
    <property type="entry name" value="FBPase"/>
    <property type="match status" value="1"/>
</dbReference>
<evidence type="ECO:0000256" key="5">
    <source>
        <dbReference type="ARBA" id="ARBA00022490"/>
    </source>
</evidence>
<dbReference type="FunCoup" id="F2LTJ6">
    <property type="interactions" value="321"/>
</dbReference>
<feature type="binding site" evidence="12">
    <location>
        <position position="273"/>
    </location>
    <ligand>
        <name>Mg(2+)</name>
        <dbReference type="ChEBI" id="CHEBI:18420"/>
        <label>2</label>
    </ligand>
</feature>
<evidence type="ECO:0000256" key="2">
    <source>
        <dbReference type="ARBA" id="ARBA00005215"/>
    </source>
</evidence>
<feature type="binding site" evidence="12">
    <location>
        <position position="114"/>
    </location>
    <ligand>
        <name>Mg(2+)</name>
        <dbReference type="ChEBI" id="CHEBI:18420"/>
        <label>2</label>
    </ligand>
</feature>
<feature type="binding site" evidence="12">
    <location>
        <position position="207"/>
    </location>
    <ligand>
        <name>substrate</name>
    </ligand>
</feature>
<dbReference type="GO" id="GO:0005829">
    <property type="term" value="C:cytosol"/>
    <property type="evidence" value="ECO:0007669"/>
    <property type="project" value="TreeGrafter"/>
</dbReference>
<evidence type="ECO:0000256" key="1">
    <source>
        <dbReference type="ARBA" id="ARBA00001273"/>
    </source>
</evidence>
<dbReference type="PANTHER" id="PTHR11556">
    <property type="entry name" value="FRUCTOSE-1,6-BISPHOSPHATASE-RELATED"/>
    <property type="match status" value="1"/>
</dbReference>
<dbReference type="AlphaFoldDB" id="F2LTJ6"/>
<evidence type="ECO:0000256" key="11">
    <source>
        <dbReference type="ARBA" id="ARBA00081210"/>
    </source>
</evidence>
<dbReference type="Pfam" id="PF00316">
    <property type="entry name" value="FBPase"/>
    <property type="match status" value="1"/>
</dbReference>
<evidence type="ECO:0000256" key="6">
    <source>
        <dbReference type="ARBA" id="ARBA00022723"/>
    </source>
</evidence>
<dbReference type="STRING" id="760142.Hipma_0344"/>
<evidence type="ECO:0000256" key="3">
    <source>
        <dbReference type="ARBA" id="ARBA00010941"/>
    </source>
</evidence>
<comment type="catalytic activity">
    <reaction evidence="1 12">
        <text>beta-D-fructose 1,6-bisphosphate + H2O = beta-D-fructose 6-phosphate + phosphate</text>
        <dbReference type="Rhea" id="RHEA:11064"/>
        <dbReference type="ChEBI" id="CHEBI:15377"/>
        <dbReference type="ChEBI" id="CHEBI:32966"/>
        <dbReference type="ChEBI" id="CHEBI:43474"/>
        <dbReference type="ChEBI" id="CHEBI:57634"/>
        <dbReference type="EC" id="3.1.3.11"/>
    </reaction>
</comment>
<feature type="binding site" evidence="12">
    <location>
        <position position="92"/>
    </location>
    <ligand>
        <name>Mg(2+)</name>
        <dbReference type="ChEBI" id="CHEBI:18420"/>
        <label>1</label>
    </ligand>
</feature>
<dbReference type="eggNOG" id="COG0158">
    <property type="taxonomic scope" value="Bacteria"/>
</dbReference>
<dbReference type="InterPro" id="IPR000146">
    <property type="entry name" value="FBPase_class-1"/>
</dbReference>
<dbReference type="InterPro" id="IPR033391">
    <property type="entry name" value="FBPase_N"/>
</dbReference>
<dbReference type="InterPro" id="IPR020548">
    <property type="entry name" value="Fructose_bisphosphatase_AS"/>
</dbReference>
<dbReference type="InterPro" id="IPR028343">
    <property type="entry name" value="FBPtase"/>
</dbReference>
<dbReference type="HAMAP" id="MF_01855">
    <property type="entry name" value="FBPase_class1"/>
    <property type="match status" value="1"/>
</dbReference>
<dbReference type="OrthoDB" id="9806756at2"/>
<keyword evidence="8 12" id="KW-0460">Magnesium</keyword>
<organism evidence="16 17">
    <name type="scientific">Hippea maritima (strain ATCC 700847 / DSM 10411 / MH2)</name>
    <dbReference type="NCBI Taxonomy" id="760142"/>
    <lineage>
        <taxon>Bacteria</taxon>
        <taxon>Pseudomonadati</taxon>
        <taxon>Campylobacterota</taxon>
        <taxon>Desulfurellia</taxon>
        <taxon>Desulfurellales</taxon>
        <taxon>Hippeaceae</taxon>
        <taxon>Hippea</taxon>
    </lineage>
</organism>
<keyword evidence="6 12" id="KW-0479">Metal-binding</keyword>
<dbReference type="PIRSF" id="PIRSF000904">
    <property type="entry name" value="FBPtase_SBPase"/>
    <property type="match status" value="1"/>
</dbReference>
<evidence type="ECO:0000259" key="14">
    <source>
        <dbReference type="Pfam" id="PF00316"/>
    </source>
</evidence>
<evidence type="ECO:0000256" key="10">
    <source>
        <dbReference type="ARBA" id="ARBA00072069"/>
    </source>
</evidence>
<sequence>MSEAVSLSRFILQQQRKYPEAAGDFTLILEQIAFAAKIISREVNKAGLVNILGSVESKNVHGETQQKLDVYSNEQMVKALDPTGKVCAMASEEIEEMLPVSDKSLEGKYAVVFDPLDGSSNIDVNVSIGTIFGIYKRLDDNDCEKSLLQAGQSLVCAGYVIYGSSTMFVYTTGQGVNGFTLDPSIGEFLLSHPDIKIPEYGKIYSINESNYFRWPKGIQEYVNFIKQHPDRQYTLRWIGSLVADFHRNLLKGGVFLYPEDSKNKNGKLRLVYEANPMAFIVENAGGMATDGRQRILDIKPESLHQRVPLIIGSKYEVEKYLEFREKYG</sequence>
<feature type="binding site" evidence="12">
    <location>
        <position position="116"/>
    </location>
    <ligand>
        <name>Mg(2+)</name>
        <dbReference type="ChEBI" id="CHEBI:18420"/>
        <label>1</label>
    </ligand>
</feature>
<comment type="pathway">
    <text evidence="2">Carbohydrate biosynthesis; Calvin cycle.</text>
</comment>
<dbReference type="GO" id="GO:0006000">
    <property type="term" value="P:fructose metabolic process"/>
    <property type="evidence" value="ECO:0007669"/>
    <property type="project" value="TreeGrafter"/>
</dbReference>
<dbReference type="Gene3D" id="3.30.540.10">
    <property type="entry name" value="Fructose-1,6-Bisphosphatase, subunit A, domain 1"/>
    <property type="match status" value="1"/>
</dbReference>
<comment type="similarity">
    <text evidence="3 12 13">Belongs to the FBPase class 1 family.</text>
</comment>
<feature type="domain" description="Fructose-1-6-bisphosphatase class I N-terminal" evidence="14">
    <location>
        <begin position="6"/>
        <end position="193"/>
    </location>
</feature>
<evidence type="ECO:0000313" key="17">
    <source>
        <dbReference type="Proteomes" id="UP000008139"/>
    </source>
</evidence>
<accession>F2LTJ6</accession>
<keyword evidence="9 12" id="KW-0119">Carbohydrate metabolism</keyword>
<evidence type="ECO:0000256" key="4">
    <source>
        <dbReference type="ARBA" id="ARBA00013093"/>
    </source>
</evidence>
<dbReference type="KEGG" id="hmr:Hipma_0344"/>
<comment type="caution">
    <text evidence="12">Lacks conserved residue(s) required for the propagation of feature annotation.</text>
</comment>
<dbReference type="GO" id="GO:0000287">
    <property type="term" value="F:magnesium ion binding"/>
    <property type="evidence" value="ECO:0007669"/>
    <property type="project" value="UniProtKB-UniRule"/>
</dbReference>
<comment type="pathway">
    <text evidence="12">Carbohydrate biosynthesis; gluconeogenesis.</text>
</comment>
<dbReference type="InterPro" id="IPR044015">
    <property type="entry name" value="FBPase_C_dom"/>
</dbReference>
<dbReference type="Proteomes" id="UP000008139">
    <property type="component" value="Chromosome"/>
</dbReference>
<dbReference type="NCBIfam" id="NF006778">
    <property type="entry name" value="PRK09293.1-1"/>
    <property type="match status" value="1"/>
</dbReference>
<dbReference type="GO" id="GO:0030388">
    <property type="term" value="P:fructose 1,6-bisphosphate metabolic process"/>
    <property type="evidence" value="ECO:0007669"/>
    <property type="project" value="TreeGrafter"/>
</dbReference>
<dbReference type="FunFam" id="3.40.190.80:FF:000001">
    <property type="entry name" value="Fructose-1,6-bisphosphatase class 1"/>
    <property type="match status" value="1"/>
</dbReference>
<dbReference type="PROSITE" id="PS00124">
    <property type="entry name" value="FBPASE"/>
    <property type="match status" value="1"/>
</dbReference>
<dbReference type="PANTHER" id="PTHR11556:SF35">
    <property type="entry name" value="SEDOHEPTULOSE-1,7-BISPHOSPHATASE, CHLOROPLASTIC"/>
    <property type="match status" value="1"/>
</dbReference>
<evidence type="ECO:0000256" key="12">
    <source>
        <dbReference type="HAMAP-Rule" id="MF_01855"/>
    </source>
</evidence>
<dbReference type="EC" id="3.1.3.11" evidence="4 12"/>
<dbReference type="Gene3D" id="3.40.190.80">
    <property type="match status" value="1"/>
</dbReference>
<proteinExistence type="inferred from homology"/>
<name>F2LTJ6_HIPMA</name>
<dbReference type="UniPathway" id="UPA00138"/>
<feature type="binding site" evidence="12">
    <location>
        <position position="267"/>
    </location>
    <ligand>
        <name>substrate</name>
    </ligand>
</feature>
<gene>
    <name evidence="12" type="primary">fbp</name>
    <name evidence="16" type="ordered locus">Hipma_0344</name>
</gene>
<comment type="subunit">
    <text evidence="12">Homotetramer.</text>
</comment>
<evidence type="ECO:0000313" key="16">
    <source>
        <dbReference type="EMBL" id="AEA33321.1"/>
    </source>
</evidence>
<comment type="subcellular location">
    <subcellularLocation>
        <location evidence="12">Cytoplasm</location>
    </subcellularLocation>
</comment>
<feature type="binding site" evidence="12">
    <location>
        <position position="114"/>
    </location>
    <ligand>
        <name>Mg(2+)</name>
        <dbReference type="ChEBI" id="CHEBI:18420"/>
        <label>1</label>
    </ligand>
</feature>
<dbReference type="GO" id="GO:0005986">
    <property type="term" value="P:sucrose biosynthetic process"/>
    <property type="evidence" value="ECO:0007669"/>
    <property type="project" value="TreeGrafter"/>
</dbReference>
<reference evidence="16" key="1">
    <citation type="journal article" date="2011" name="Stand. Genomic Sci.">
        <title>Complete genome sequence of the thermophilic sulfur-reducer Hippea maritima type strain (MH(2)).</title>
        <authorList>
            <person name="Huntemann M."/>
            <person name="Lu M."/>
            <person name="Nolan M."/>
            <person name="Lapidus A."/>
            <person name="Lucas S."/>
            <person name="Hammon N."/>
            <person name="Deshpande S."/>
            <person name="Cheng J.F."/>
            <person name="Tapia R."/>
            <person name="Han C."/>
            <person name="Goodwin L."/>
            <person name="Pitluck S."/>
            <person name="Liolios K."/>
            <person name="Pagani I."/>
            <person name="Ivanova N."/>
            <person name="Ovchinikova G."/>
            <person name="Pati A."/>
            <person name="Chen A."/>
            <person name="Palaniappan K."/>
            <person name="Land M."/>
            <person name="Hauser L."/>
            <person name="Jeffries C.D."/>
            <person name="Detter J.C."/>
            <person name="Brambilla E.M."/>
            <person name="Rohde M."/>
            <person name="Spring S."/>
            <person name="Goker M."/>
            <person name="Woyke T."/>
            <person name="Bristow J."/>
            <person name="Eisen J.A."/>
            <person name="Markowitz V."/>
            <person name="Hugenholtz P."/>
            <person name="Kyrpides N.C."/>
            <person name="Klenk H.P."/>
            <person name="Mavromatis K."/>
        </authorList>
    </citation>
    <scope>NUCLEOTIDE SEQUENCE [LARGE SCALE GENOMIC DNA]</scope>
    <source>
        <strain evidence="16">DSM 10411</strain>
    </source>
</reference>
<dbReference type="RefSeq" id="WP_013681365.1">
    <property type="nucleotide sequence ID" value="NC_015318.1"/>
</dbReference>
<keyword evidence="5 12" id="KW-0963">Cytoplasm</keyword>
<keyword evidence="7 12" id="KW-0378">Hydrolase</keyword>